<accession>A0A926ZH84</accession>
<reference evidence="1" key="2">
    <citation type="submission" date="2020-08" db="EMBL/GenBank/DDBJ databases">
        <authorList>
            <person name="Chen M."/>
            <person name="Teng W."/>
            <person name="Zhao L."/>
            <person name="Hu C."/>
            <person name="Zhou Y."/>
            <person name="Han B."/>
            <person name="Song L."/>
            <person name="Shu W."/>
        </authorList>
    </citation>
    <scope>NUCLEOTIDE SEQUENCE</scope>
    <source>
        <strain evidence="1">FACHB-1375</strain>
    </source>
</reference>
<dbReference type="EMBL" id="JACJPW010000041">
    <property type="protein sequence ID" value="MBD2182750.1"/>
    <property type="molecule type" value="Genomic_DNA"/>
</dbReference>
<reference evidence="1" key="1">
    <citation type="journal article" date="2015" name="ISME J.">
        <title>Draft Genome Sequence of Streptomyces incarnatus NRRL8089, which Produces the Nucleoside Antibiotic Sinefungin.</title>
        <authorList>
            <person name="Oshima K."/>
            <person name="Hattori M."/>
            <person name="Shimizu H."/>
            <person name="Fukuda K."/>
            <person name="Nemoto M."/>
            <person name="Inagaki K."/>
            <person name="Tamura T."/>
        </authorList>
    </citation>
    <scope>NUCLEOTIDE SEQUENCE</scope>
    <source>
        <strain evidence="1">FACHB-1375</strain>
    </source>
</reference>
<dbReference type="AlphaFoldDB" id="A0A926ZH84"/>
<sequence length="182" mass="21364">MGSSRDNFAKLLDLLEQEHETEPPLDRSSNNRVRIPEMPGELIQLLERFNEATLFANTEHSWRVRSIQDYLLYIMYRPYKYATAFIDLNDGRCIAYADVSRSTGNWEDGTYKDYSEWWIIVGELMPFMDSTFKKEYKLLKPESAAVIAKGIPQLFERIIEAEGRYYFDAPDFIPDDSFDEDN</sequence>
<protein>
    <submittedName>
        <fullName evidence="1">Uncharacterized protein</fullName>
    </submittedName>
</protein>
<evidence type="ECO:0000313" key="1">
    <source>
        <dbReference type="EMBL" id="MBD2182750.1"/>
    </source>
</evidence>
<proteinExistence type="predicted"/>
<evidence type="ECO:0000313" key="2">
    <source>
        <dbReference type="Proteomes" id="UP000641646"/>
    </source>
</evidence>
<gene>
    <name evidence="1" type="ORF">H6G03_17055</name>
</gene>
<comment type="caution">
    <text evidence="1">The sequence shown here is derived from an EMBL/GenBank/DDBJ whole genome shotgun (WGS) entry which is preliminary data.</text>
</comment>
<organism evidence="1 2">
    <name type="scientific">Aerosakkonema funiforme FACHB-1375</name>
    <dbReference type="NCBI Taxonomy" id="2949571"/>
    <lineage>
        <taxon>Bacteria</taxon>
        <taxon>Bacillati</taxon>
        <taxon>Cyanobacteriota</taxon>
        <taxon>Cyanophyceae</taxon>
        <taxon>Oscillatoriophycideae</taxon>
        <taxon>Aerosakkonematales</taxon>
        <taxon>Aerosakkonemataceae</taxon>
        <taxon>Aerosakkonema</taxon>
    </lineage>
</organism>
<keyword evidence="2" id="KW-1185">Reference proteome</keyword>
<name>A0A926ZH84_9CYAN</name>
<dbReference type="RefSeq" id="WP_191056116.1">
    <property type="nucleotide sequence ID" value="NZ_JACJPW010000041.1"/>
</dbReference>
<dbReference type="Proteomes" id="UP000641646">
    <property type="component" value="Unassembled WGS sequence"/>
</dbReference>